<proteinExistence type="inferred from homology"/>
<dbReference type="Pfam" id="PF04055">
    <property type="entry name" value="Radical_SAM"/>
    <property type="match status" value="1"/>
</dbReference>
<evidence type="ECO:0000313" key="15">
    <source>
        <dbReference type="Proteomes" id="UP000002210"/>
    </source>
</evidence>
<comment type="similarity">
    <text evidence="12">Belongs to the radical SAM superfamily. MoaA family.</text>
</comment>
<feature type="binding site" evidence="12">
    <location>
        <position position="28"/>
    </location>
    <ligand>
        <name>[4Fe-4S] cluster</name>
        <dbReference type="ChEBI" id="CHEBI:49883"/>
        <label>1</label>
        <note>4Fe-4S-S-AdoMet</note>
    </ligand>
</feature>
<keyword evidence="6 12" id="KW-0408">Iron</keyword>
<evidence type="ECO:0000256" key="10">
    <source>
        <dbReference type="ARBA" id="ARBA00023239"/>
    </source>
</evidence>
<dbReference type="CDD" id="cd21117">
    <property type="entry name" value="Twitch_MoaA"/>
    <property type="match status" value="1"/>
</dbReference>
<name>A0A158RIK2_BACC3</name>
<dbReference type="InterPro" id="IPR010505">
    <property type="entry name" value="MoaA_twitch"/>
</dbReference>
<keyword evidence="9 12" id="KW-0501">Molybdenum cofactor biosynthesis</keyword>
<keyword evidence="7 12" id="KW-0411">Iron-sulfur</keyword>
<feature type="binding site" evidence="12">
    <location>
        <position position="261"/>
    </location>
    <ligand>
        <name>[4Fe-4S] cluster</name>
        <dbReference type="ChEBI" id="CHEBI:49883"/>
        <label>2</label>
        <note>4Fe-4S-substrate</note>
    </ligand>
</feature>
<feature type="binding site" evidence="12">
    <location>
        <position position="278"/>
    </location>
    <ligand>
        <name>[4Fe-4S] cluster</name>
        <dbReference type="ChEBI" id="CHEBI:49883"/>
        <label>2</label>
        <note>4Fe-4S-substrate</note>
    </ligand>
</feature>
<dbReference type="GO" id="GO:1904047">
    <property type="term" value="F:S-adenosyl-L-methionine binding"/>
    <property type="evidence" value="ECO:0007669"/>
    <property type="project" value="UniProtKB-UniRule"/>
</dbReference>
<dbReference type="GO" id="GO:0005525">
    <property type="term" value="F:GTP binding"/>
    <property type="evidence" value="ECO:0007669"/>
    <property type="project" value="UniProtKB-UniRule"/>
</dbReference>
<sequence length="338" mass="38844">MKSVTLDKLQRPLKDLRISVTDRCNFRCRYCMPEEIFGPDYSFLSNDKILSFDEIERITRIFVSLGVRKLRITGGEPLLRRGLPQLIERLNKIDGVEDIGLTTNGSLLKKFAPDLYKAGLSRVTVSLDSLEEERFFYLNGNRSKVQRVLEGIQAAAEVGMKIKINMVVQKGKNEQDILQMAQYFKENKHILRFIEYMDVGNYNGWELKEVVSKQEIVDMIHQVMPLERIEANYAGEVATRYRYIGSDEEIGVISSVTDSFCSSCTRARISAEGKLYTCLFASKGNDLRELLRSDYTDEEITDAVRDIWNNREDRYSDERLSNSNKKAMPKIEMSHIGG</sequence>
<evidence type="ECO:0000256" key="6">
    <source>
        <dbReference type="ARBA" id="ARBA00023004"/>
    </source>
</evidence>
<dbReference type="SUPFAM" id="SSF102114">
    <property type="entry name" value="Radical SAM enzymes"/>
    <property type="match status" value="1"/>
</dbReference>
<evidence type="ECO:0000256" key="1">
    <source>
        <dbReference type="ARBA" id="ARBA00012167"/>
    </source>
</evidence>
<feature type="domain" description="Radical SAM core" evidence="13">
    <location>
        <begin position="8"/>
        <end position="227"/>
    </location>
</feature>
<organism evidence="14 15">
    <name type="scientific">Bacillus cereus (strain 03BB102)</name>
    <dbReference type="NCBI Taxonomy" id="572264"/>
    <lineage>
        <taxon>Bacteria</taxon>
        <taxon>Bacillati</taxon>
        <taxon>Bacillota</taxon>
        <taxon>Bacilli</taxon>
        <taxon>Bacillales</taxon>
        <taxon>Bacillaceae</taxon>
        <taxon>Bacillus</taxon>
        <taxon>Bacillus cereus group</taxon>
    </lineage>
</organism>
<feature type="binding site" evidence="12">
    <location>
        <position position="102"/>
    </location>
    <ligand>
        <name>GTP</name>
        <dbReference type="ChEBI" id="CHEBI:37565"/>
    </ligand>
</feature>
<keyword evidence="2 12" id="KW-0004">4Fe-4S</keyword>
<dbReference type="PROSITE" id="PS01305">
    <property type="entry name" value="MOAA_NIFB_PQQE"/>
    <property type="match status" value="1"/>
</dbReference>
<feature type="binding site" evidence="12">
    <location>
        <position position="24"/>
    </location>
    <ligand>
        <name>[4Fe-4S] cluster</name>
        <dbReference type="ChEBI" id="CHEBI:49883"/>
        <label>1</label>
        <note>4Fe-4S-S-AdoMet</note>
    </ligand>
</feature>
<dbReference type="PANTHER" id="PTHR22960:SF0">
    <property type="entry name" value="MOLYBDENUM COFACTOR BIOSYNTHESIS PROTEIN 1"/>
    <property type="match status" value="1"/>
</dbReference>
<dbReference type="InterPro" id="IPR013483">
    <property type="entry name" value="MoaA"/>
</dbReference>
<dbReference type="SFLD" id="SFLDS00029">
    <property type="entry name" value="Radical_SAM"/>
    <property type="match status" value="1"/>
</dbReference>
<dbReference type="SFLD" id="SFLDG01386">
    <property type="entry name" value="main_SPASM_domain-containing"/>
    <property type="match status" value="1"/>
</dbReference>
<dbReference type="InterPro" id="IPR007197">
    <property type="entry name" value="rSAM"/>
</dbReference>
<dbReference type="EC" id="4.1.99.22" evidence="1 12"/>
<evidence type="ECO:0000256" key="11">
    <source>
        <dbReference type="ARBA" id="ARBA00048697"/>
    </source>
</evidence>
<dbReference type="PATRIC" id="fig|572264.18.peg.3623"/>
<comment type="cofactor">
    <cofactor evidence="12">
        <name>[4Fe-4S] cluster</name>
        <dbReference type="ChEBI" id="CHEBI:49883"/>
    </cofactor>
    <text evidence="12">Binds 2 [4Fe-4S] clusters. Binds 1 [4Fe-4S] cluster coordinated with 3 cysteines and an exchangeable S-adenosyl-L-methionine and 1 [4Fe-4S] cluster coordinated with 3 cysteines and the GTP-derived substrate.</text>
</comment>
<evidence type="ECO:0000256" key="2">
    <source>
        <dbReference type="ARBA" id="ARBA00022485"/>
    </source>
</evidence>
<dbReference type="PANTHER" id="PTHR22960">
    <property type="entry name" value="MOLYBDOPTERIN COFACTOR SYNTHESIS PROTEIN A"/>
    <property type="match status" value="1"/>
</dbReference>
<dbReference type="Gene3D" id="3.20.20.70">
    <property type="entry name" value="Aldolase class I"/>
    <property type="match status" value="1"/>
</dbReference>
<keyword evidence="4 12" id="KW-0479">Metal-binding</keyword>
<reference evidence="14 15" key="1">
    <citation type="submission" date="2009-02" db="EMBL/GenBank/DDBJ databases">
        <title>Genome sequence of Bacillus cereus 03BB102.</title>
        <authorList>
            <person name="Dodson R.J."/>
            <person name="Jackson P."/>
            <person name="Munk A.C."/>
            <person name="Brettin T."/>
            <person name="Bruce D."/>
            <person name="Detter C."/>
            <person name="Tapia R."/>
            <person name="Han C."/>
            <person name="Sutton G."/>
            <person name="Sims D."/>
        </authorList>
    </citation>
    <scope>NUCLEOTIDE SEQUENCE [LARGE SCALE GENOMIC DNA]</scope>
    <source>
        <strain evidence="14 15">03BB102</strain>
    </source>
</reference>
<dbReference type="InterPro" id="IPR006638">
    <property type="entry name" value="Elp3/MiaA/NifB-like_rSAM"/>
</dbReference>
<feature type="binding site" evidence="12">
    <location>
        <position position="17"/>
    </location>
    <ligand>
        <name>GTP</name>
        <dbReference type="ChEBI" id="CHEBI:37565"/>
    </ligand>
</feature>
<dbReference type="GO" id="GO:0006777">
    <property type="term" value="P:Mo-molybdopterin cofactor biosynthetic process"/>
    <property type="evidence" value="ECO:0007669"/>
    <property type="project" value="UniProtKB-UniRule"/>
</dbReference>
<gene>
    <name evidence="14" type="primary">narA2</name>
    <name evidence="12" type="synonym">moaA</name>
    <name evidence="14" type="ordered locus">BCA_3663</name>
</gene>
<dbReference type="InterPro" id="IPR013785">
    <property type="entry name" value="Aldolase_TIM"/>
</dbReference>
<evidence type="ECO:0000313" key="14">
    <source>
        <dbReference type="EMBL" id="ACO26926.1"/>
    </source>
</evidence>
<feature type="binding site" evidence="12">
    <location>
        <position position="75"/>
    </location>
    <ligand>
        <name>S-adenosyl-L-methionine</name>
        <dbReference type="ChEBI" id="CHEBI:59789"/>
    </ligand>
</feature>
<dbReference type="EMBL" id="CP001407">
    <property type="protein sequence ID" value="ACO26926.1"/>
    <property type="molecule type" value="Genomic_DNA"/>
</dbReference>
<dbReference type="GO" id="GO:0061799">
    <property type="term" value="F:cyclic pyranopterin monophosphate synthase activity"/>
    <property type="evidence" value="ECO:0007669"/>
    <property type="project" value="TreeGrafter"/>
</dbReference>
<comment type="function">
    <text evidence="12">Catalyzes the cyclization of GTP to (8S)-3',8-cyclo-7,8-dihydroguanosine 5'-triphosphate.</text>
</comment>
<dbReference type="InterPro" id="IPR050105">
    <property type="entry name" value="MoCo_biosynth_MoaA/MoaC"/>
</dbReference>
<feature type="binding site" evidence="12">
    <location>
        <position position="163"/>
    </location>
    <ligand>
        <name>GTP</name>
        <dbReference type="ChEBI" id="CHEBI:37565"/>
    </ligand>
</feature>
<dbReference type="GO" id="GO:0051539">
    <property type="term" value="F:4 iron, 4 sulfur cluster binding"/>
    <property type="evidence" value="ECO:0007669"/>
    <property type="project" value="UniProtKB-UniRule"/>
</dbReference>
<dbReference type="Proteomes" id="UP000002210">
    <property type="component" value="Chromosome"/>
</dbReference>
<dbReference type="CDD" id="cd01335">
    <property type="entry name" value="Radical_SAM"/>
    <property type="match status" value="1"/>
</dbReference>
<comment type="catalytic activity">
    <reaction evidence="11 12">
        <text>GTP + AH2 + S-adenosyl-L-methionine = (8S)-3',8-cyclo-7,8-dihydroguanosine 5'-triphosphate + 5'-deoxyadenosine + L-methionine + A + H(+)</text>
        <dbReference type="Rhea" id="RHEA:49576"/>
        <dbReference type="ChEBI" id="CHEBI:13193"/>
        <dbReference type="ChEBI" id="CHEBI:15378"/>
        <dbReference type="ChEBI" id="CHEBI:17319"/>
        <dbReference type="ChEBI" id="CHEBI:17499"/>
        <dbReference type="ChEBI" id="CHEBI:37565"/>
        <dbReference type="ChEBI" id="CHEBI:57844"/>
        <dbReference type="ChEBI" id="CHEBI:59789"/>
        <dbReference type="ChEBI" id="CHEBI:131766"/>
        <dbReference type="EC" id="4.1.99.22"/>
    </reaction>
</comment>
<comment type="subunit">
    <text evidence="12">Monomer and homodimer.</text>
</comment>
<dbReference type="GO" id="GO:0046872">
    <property type="term" value="F:metal ion binding"/>
    <property type="evidence" value="ECO:0007669"/>
    <property type="project" value="UniProtKB-KW"/>
</dbReference>
<dbReference type="RefSeq" id="WP_000844140.1">
    <property type="nucleotide sequence ID" value="NC_012472.1"/>
</dbReference>
<evidence type="ECO:0000256" key="5">
    <source>
        <dbReference type="ARBA" id="ARBA00022741"/>
    </source>
</evidence>
<feature type="binding site" evidence="12">
    <location>
        <position position="264"/>
    </location>
    <ligand>
        <name>[4Fe-4S] cluster</name>
        <dbReference type="ChEBI" id="CHEBI:49883"/>
        <label>2</label>
        <note>4Fe-4S-substrate</note>
    </ligand>
</feature>
<feature type="binding site" evidence="12">
    <location>
        <position position="30"/>
    </location>
    <ligand>
        <name>S-adenosyl-L-methionine</name>
        <dbReference type="ChEBI" id="CHEBI:59789"/>
    </ligand>
</feature>
<dbReference type="NCBIfam" id="TIGR02666">
    <property type="entry name" value="moaA"/>
    <property type="match status" value="1"/>
</dbReference>
<evidence type="ECO:0000256" key="9">
    <source>
        <dbReference type="ARBA" id="ARBA00023150"/>
    </source>
</evidence>
<evidence type="ECO:0000256" key="4">
    <source>
        <dbReference type="ARBA" id="ARBA00022723"/>
    </source>
</evidence>
<dbReference type="AlphaFoldDB" id="A0A158RIK2"/>
<evidence type="ECO:0000256" key="3">
    <source>
        <dbReference type="ARBA" id="ARBA00022691"/>
    </source>
</evidence>
<dbReference type="InterPro" id="IPR040064">
    <property type="entry name" value="MoaA-like"/>
</dbReference>
<accession>A0A158RIK2</accession>
<dbReference type="SFLD" id="SFLDG01383">
    <property type="entry name" value="cyclic_pyranopterin_phosphate"/>
    <property type="match status" value="1"/>
</dbReference>
<keyword evidence="10 12" id="KW-0456">Lyase</keyword>
<keyword evidence="5 12" id="KW-0547">Nucleotide-binding</keyword>
<dbReference type="SMART" id="SM00729">
    <property type="entry name" value="Elp3"/>
    <property type="match status" value="1"/>
</dbReference>
<feature type="binding site" evidence="12">
    <location>
        <position position="31"/>
    </location>
    <ligand>
        <name>[4Fe-4S] cluster</name>
        <dbReference type="ChEBI" id="CHEBI:49883"/>
        <label>1</label>
        <note>4Fe-4S-S-AdoMet</note>
    </ligand>
</feature>
<dbReference type="UniPathway" id="UPA00344"/>
<comment type="pathway">
    <text evidence="12">Cofactor biosynthesis; molybdopterin biosynthesis.</text>
</comment>
<keyword evidence="3 12" id="KW-0949">S-adenosyl-L-methionine</keyword>
<dbReference type="SFLD" id="SFLDG01067">
    <property type="entry name" value="SPASM/twitch_domain_containing"/>
    <property type="match status" value="1"/>
</dbReference>
<dbReference type="InterPro" id="IPR000385">
    <property type="entry name" value="MoaA_NifB_PqqE_Fe-S-bd_CS"/>
</dbReference>
<evidence type="ECO:0000256" key="12">
    <source>
        <dbReference type="HAMAP-Rule" id="MF_01225"/>
    </source>
</evidence>
<dbReference type="HAMAP" id="MF_01225_B">
    <property type="entry name" value="MoaA_B"/>
    <property type="match status" value="1"/>
</dbReference>
<feature type="binding site" evidence="12">
    <location>
        <position position="126"/>
    </location>
    <ligand>
        <name>S-adenosyl-L-methionine</name>
        <dbReference type="ChEBI" id="CHEBI:59789"/>
    </ligand>
</feature>
<dbReference type="InterPro" id="IPR058240">
    <property type="entry name" value="rSAM_sf"/>
</dbReference>
<feature type="binding site" evidence="12">
    <location>
        <begin position="266"/>
        <end position="268"/>
    </location>
    <ligand>
        <name>GTP</name>
        <dbReference type="ChEBI" id="CHEBI:37565"/>
    </ligand>
</feature>
<dbReference type="Pfam" id="PF06463">
    <property type="entry name" value="Mob_synth_C"/>
    <property type="match status" value="1"/>
</dbReference>
<protein>
    <recommendedName>
        <fullName evidence="1 12">GTP 3',8-cyclase</fullName>
        <ecNumber evidence="1 12">4.1.99.22</ecNumber>
    </recommendedName>
    <alternativeName>
        <fullName evidence="12">Molybdenum cofactor biosynthesis protein A</fullName>
    </alternativeName>
</protein>
<dbReference type="KEGG" id="bcx:BCA_3663"/>
<feature type="binding site" evidence="12">
    <location>
        <position position="197"/>
    </location>
    <ligand>
        <name>S-adenosyl-L-methionine</name>
        <dbReference type="ChEBI" id="CHEBI:59789"/>
    </ligand>
</feature>
<evidence type="ECO:0000256" key="8">
    <source>
        <dbReference type="ARBA" id="ARBA00023134"/>
    </source>
</evidence>
<evidence type="ECO:0000256" key="7">
    <source>
        <dbReference type="ARBA" id="ARBA00023014"/>
    </source>
</evidence>
<dbReference type="PROSITE" id="PS51918">
    <property type="entry name" value="RADICAL_SAM"/>
    <property type="match status" value="1"/>
</dbReference>
<evidence type="ECO:0000259" key="13">
    <source>
        <dbReference type="PROSITE" id="PS51918"/>
    </source>
</evidence>
<keyword evidence="8 12" id="KW-0342">GTP-binding</keyword>
<dbReference type="GO" id="GO:0061798">
    <property type="term" value="F:GTP 3',8'-cyclase activity"/>
    <property type="evidence" value="ECO:0007669"/>
    <property type="project" value="UniProtKB-UniRule"/>
</dbReference>
<feature type="binding site" evidence="12">
    <location>
        <position position="71"/>
    </location>
    <ligand>
        <name>GTP</name>
        <dbReference type="ChEBI" id="CHEBI:37565"/>
    </ligand>
</feature>